<evidence type="ECO:0000256" key="5">
    <source>
        <dbReference type="ARBA" id="ARBA00023136"/>
    </source>
</evidence>
<evidence type="ECO:0000313" key="7">
    <source>
        <dbReference type="EMBL" id="SCY24212.1"/>
    </source>
</evidence>
<evidence type="ECO:0000256" key="3">
    <source>
        <dbReference type="ARBA" id="ARBA00022801"/>
    </source>
</evidence>
<dbReference type="EMBL" id="FMUS01000005">
    <property type="protein sequence ID" value="SCY24212.1"/>
    <property type="molecule type" value="Genomic_DNA"/>
</dbReference>
<keyword evidence="4" id="KW-0342">GTP-binding</keyword>
<dbReference type="Pfam" id="PF00350">
    <property type="entry name" value="Dynamin_N"/>
    <property type="match status" value="1"/>
</dbReference>
<dbReference type="GO" id="GO:0003924">
    <property type="term" value="F:GTPase activity"/>
    <property type="evidence" value="ECO:0007669"/>
    <property type="project" value="InterPro"/>
</dbReference>
<keyword evidence="2" id="KW-0547">Nucleotide-binding</keyword>
<evidence type="ECO:0000256" key="1">
    <source>
        <dbReference type="ARBA" id="ARBA00004370"/>
    </source>
</evidence>
<protein>
    <submittedName>
        <fullName evidence="7">Dynamin family protein</fullName>
    </submittedName>
</protein>
<dbReference type="STRING" id="1120976.SAMN03080606_01106"/>
<accession>A0A1G5EB72</accession>
<proteinExistence type="predicted"/>
<dbReference type="SUPFAM" id="SSF52540">
    <property type="entry name" value="P-loop containing nucleoside triphosphate hydrolases"/>
    <property type="match status" value="1"/>
</dbReference>
<keyword evidence="8" id="KW-1185">Reference proteome</keyword>
<dbReference type="PANTHER" id="PTHR10465:SF0">
    <property type="entry name" value="SARCALUMENIN"/>
    <property type="match status" value="1"/>
</dbReference>
<gene>
    <name evidence="7" type="ORF">SAMN03080606_01106</name>
</gene>
<dbReference type="Gene3D" id="3.40.50.300">
    <property type="entry name" value="P-loop containing nucleotide triphosphate hydrolases"/>
    <property type="match status" value="1"/>
</dbReference>
<dbReference type="OrthoDB" id="1899178at2"/>
<name>A0A1G5EB72_9FIRM</name>
<evidence type="ECO:0000256" key="4">
    <source>
        <dbReference type="ARBA" id="ARBA00023134"/>
    </source>
</evidence>
<evidence type="ECO:0000259" key="6">
    <source>
        <dbReference type="Pfam" id="PF00350"/>
    </source>
</evidence>
<feature type="domain" description="Dynamin N-terminal" evidence="6">
    <location>
        <begin position="179"/>
        <end position="333"/>
    </location>
</feature>
<dbReference type="Proteomes" id="UP000198636">
    <property type="component" value="Unassembled WGS sequence"/>
</dbReference>
<sequence>MEFDINLMFVSHFLKDHPIIEESIKYKIKYLNALEYFVNKYSAKNKFSVSALDNYKNVFLGVSKDSYTYRTQELKKMSKGVMGLKIKGFKFFTYRYAFICDCLFINAMMEPNKATSIINDIKFMCHKRHHRNLDRFFNYLYNDEESIQDLDKIKYQVKCWKINQRHIRQKQMTILTTATMSAGKSTLINTLVGKTVNRTMNDACTSKLHFVYNKPFEDGFNYKFDYDLNLNAGKKDLLTDDIDSKDNRIFASTYFRQLIKGSSRLCIIDTPGVNSSQNYDHAQITKESILNENYDKIVYIVNAENAGTDDDLKYLQFIYENVDKKKLIFVLNKLDRFRVPEDSIEESINNLKKDLNKIGWENPIICPVSSYVGGLAKKKMYGIDLNEDEEDEYKFLQMKFKKDEYNLSKFYSEDTLNKAIKNYSKHENYQINDLLVKCGVLCLEQIVMEGAEY</sequence>
<dbReference type="InterPro" id="IPR027417">
    <property type="entry name" value="P-loop_NTPase"/>
</dbReference>
<keyword evidence="5" id="KW-0472">Membrane</keyword>
<reference evidence="7 8" key="1">
    <citation type="submission" date="2016-10" db="EMBL/GenBank/DDBJ databases">
        <authorList>
            <person name="de Groot N.N."/>
        </authorList>
    </citation>
    <scope>NUCLEOTIDE SEQUENCE [LARGE SCALE GENOMIC DNA]</scope>
    <source>
        <strain evidence="7 8">DSM 18978</strain>
    </source>
</reference>
<evidence type="ECO:0000313" key="8">
    <source>
        <dbReference type="Proteomes" id="UP000198636"/>
    </source>
</evidence>
<comment type="subcellular location">
    <subcellularLocation>
        <location evidence="1">Membrane</location>
    </subcellularLocation>
</comment>
<dbReference type="AlphaFoldDB" id="A0A1G5EB72"/>
<keyword evidence="3" id="KW-0378">Hydrolase</keyword>
<organism evidence="7 8">
    <name type="scientific">Alkaliphilus peptidifermentans DSM 18978</name>
    <dbReference type="NCBI Taxonomy" id="1120976"/>
    <lineage>
        <taxon>Bacteria</taxon>
        <taxon>Bacillati</taxon>
        <taxon>Bacillota</taxon>
        <taxon>Clostridia</taxon>
        <taxon>Peptostreptococcales</taxon>
        <taxon>Natronincolaceae</taxon>
        <taxon>Alkaliphilus</taxon>
    </lineage>
</organism>
<dbReference type="GO" id="GO:0008053">
    <property type="term" value="P:mitochondrial fusion"/>
    <property type="evidence" value="ECO:0007669"/>
    <property type="project" value="TreeGrafter"/>
</dbReference>
<dbReference type="RefSeq" id="WP_091540927.1">
    <property type="nucleotide sequence ID" value="NZ_FMUS01000005.1"/>
</dbReference>
<dbReference type="InterPro" id="IPR027094">
    <property type="entry name" value="Mitofusin_fam"/>
</dbReference>
<dbReference type="PANTHER" id="PTHR10465">
    <property type="entry name" value="TRANSMEMBRANE GTPASE FZO1"/>
    <property type="match status" value="1"/>
</dbReference>
<evidence type="ECO:0000256" key="2">
    <source>
        <dbReference type="ARBA" id="ARBA00022741"/>
    </source>
</evidence>
<dbReference type="GO" id="GO:0005525">
    <property type="term" value="F:GTP binding"/>
    <property type="evidence" value="ECO:0007669"/>
    <property type="project" value="UniProtKB-KW"/>
</dbReference>
<dbReference type="InterPro" id="IPR045063">
    <property type="entry name" value="Dynamin_N"/>
</dbReference>
<dbReference type="GO" id="GO:0016020">
    <property type="term" value="C:membrane"/>
    <property type="evidence" value="ECO:0007669"/>
    <property type="project" value="UniProtKB-SubCell"/>
</dbReference>